<protein>
    <submittedName>
        <fullName evidence="1">Uncharacterized protein</fullName>
    </submittedName>
</protein>
<dbReference type="EMBL" id="OZ022408">
    <property type="protein sequence ID" value="CAK9439322.1"/>
    <property type="molecule type" value="Genomic_DNA"/>
</dbReference>
<dbReference type="SUPFAM" id="SSF56281">
    <property type="entry name" value="Metallo-hydrolase/oxidoreductase"/>
    <property type="match status" value="1"/>
</dbReference>
<evidence type="ECO:0000313" key="1">
    <source>
        <dbReference type="EMBL" id="CAK9439322.1"/>
    </source>
</evidence>
<reference evidence="1 2" key="1">
    <citation type="submission" date="2024-03" db="EMBL/GenBank/DDBJ databases">
        <authorList>
            <person name="Brejova B."/>
        </authorList>
    </citation>
    <scope>NUCLEOTIDE SEQUENCE [LARGE SCALE GENOMIC DNA]</scope>
    <source>
        <strain evidence="1 2">CBS 14171</strain>
    </source>
</reference>
<evidence type="ECO:0000313" key="2">
    <source>
        <dbReference type="Proteomes" id="UP001497383"/>
    </source>
</evidence>
<dbReference type="RefSeq" id="XP_066830438.1">
    <property type="nucleotide sequence ID" value="XM_066973618.1"/>
</dbReference>
<dbReference type="PANTHER" id="PTHR33835">
    <property type="entry name" value="YALI0C07656P"/>
    <property type="match status" value="1"/>
</dbReference>
<dbReference type="Gene3D" id="3.60.15.10">
    <property type="entry name" value="Ribonuclease Z/Hydroxyacylglutathione hydrolase-like"/>
    <property type="match status" value="1"/>
</dbReference>
<dbReference type="GeneID" id="92208696"/>
<keyword evidence="2" id="KW-1185">Reference proteome</keyword>
<dbReference type="InterPro" id="IPR025638">
    <property type="entry name" value="DUF4336"/>
</dbReference>
<proteinExistence type="predicted"/>
<name>A0ABP0ZQ94_9ASCO</name>
<dbReference type="InterPro" id="IPR036866">
    <property type="entry name" value="RibonucZ/Hydroxyglut_hydro"/>
</dbReference>
<accession>A0ABP0ZQ94</accession>
<sequence length="270" mass="30126">MGYPSNLKIATKVLTKDILLASTAFTRMDKINFGARMAVFKFASPSASKVVVWSPLPYSPQVLDVLKDFLGASSEADLNIDYVIVPDREHNMAAAVYKEKFPHAKVIGPEKTERVKLDVTFTEKEANKLISGASLSQLVDGDRVIVDNFDFVYLPYHANSELVVFEKSSKTLFEADLLFNLGAKGPLEQFSPATGFPENYNPHTGWSYITRYMQPYSKIGRFMFRKIVNVSKSKSGLEAIASLDFDTIVMSHGNIITTDAKEAFKHDFLS</sequence>
<dbReference type="PANTHER" id="PTHR33835:SF1">
    <property type="entry name" value="METALLO-BETA-LACTAMASE DOMAIN-CONTAINING PROTEIN"/>
    <property type="match status" value="1"/>
</dbReference>
<dbReference type="Proteomes" id="UP001497383">
    <property type="component" value="Chromosome 4"/>
</dbReference>
<gene>
    <name evidence="1" type="ORF">LODBEIA_P35000</name>
</gene>
<organism evidence="1 2">
    <name type="scientific">Lodderomyces beijingensis</name>
    <dbReference type="NCBI Taxonomy" id="1775926"/>
    <lineage>
        <taxon>Eukaryota</taxon>
        <taxon>Fungi</taxon>
        <taxon>Dikarya</taxon>
        <taxon>Ascomycota</taxon>
        <taxon>Saccharomycotina</taxon>
        <taxon>Pichiomycetes</taxon>
        <taxon>Debaryomycetaceae</taxon>
        <taxon>Candida/Lodderomyces clade</taxon>
        <taxon>Lodderomyces</taxon>
    </lineage>
</organism>